<reference evidence="1 2" key="1">
    <citation type="submission" date="2024-02" db="EMBL/GenBank/DDBJ databases">
        <title>de novo genome assembly of Solanum bulbocastanum strain 11H21.</title>
        <authorList>
            <person name="Hosaka A.J."/>
        </authorList>
    </citation>
    <scope>NUCLEOTIDE SEQUENCE [LARGE SCALE GENOMIC DNA]</scope>
    <source>
        <tissue evidence="1">Young leaves</tissue>
    </source>
</reference>
<sequence>MQYWNSDIFKKISAINSKNRMSSNNGEGPSLHTRGLVAFVEYRRRHKELTGKELWNDELSLMTHKTKNEKKWICGKSERMWVPLIQLMGIN</sequence>
<dbReference type="InterPro" id="IPR004252">
    <property type="entry name" value="Probable_transposase_24"/>
</dbReference>
<protein>
    <submittedName>
        <fullName evidence="1">Uncharacterized protein</fullName>
    </submittedName>
</protein>
<evidence type="ECO:0000313" key="1">
    <source>
        <dbReference type="EMBL" id="KAK6803759.1"/>
    </source>
</evidence>
<gene>
    <name evidence="1" type="ORF">RDI58_001543</name>
</gene>
<dbReference type="Proteomes" id="UP001371456">
    <property type="component" value="Unassembled WGS sequence"/>
</dbReference>
<dbReference type="AlphaFoldDB" id="A0AAN8YQ87"/>
<keyword evidence="2" id="KW-1185">Reference proteome</keyword>
<proteinExistence type="predicted"/>
<dbReference type="EMBL" id="JBANQN010000001">
    <property type="protein sequence ID" value="KAK6803759.1"/>
    <property type="molecule type" value="Genomic_DNA"/>
</dbReference>
<accession>A0AAN8YQ87</accession>
<organism evidence="1 2">
    <name type="scientific">Solanum bulbocastanum</name>
    <name type="common">Wild potato</name>
    <dbReference type="NCBI Taxonomy" id="147425"/>
    <lineage>
        <taxon>Eukaryota</taxon>
        <taxon>Viridiplantae</taxon>
        <taxon>Streptophyta</taxon>
        <taxon>Embryophyta</taxon>
        <taxon>Tracheophyta</taxon>
        <taxon>Spermatophyta</taxon>
        <taxon>Magnoliopsida</taxon>
        <taxon>eudicotyledons</taxon>
        <taxon>Gunneridae</taxon>
        <taxon>Pentapetalae</taxon>
        <taxon>asterids</taxon>
        <taxon>lamiids</taxon>
        <taxon>Solanales</taxon>
        <taxon>Solanaceae</taxon>
        <taxon>Solanoideae</taxon>
        <taxon>Solaneae</taxon>
        <taxon>Solanum</taxon>
    </lineage>
</organism>
<comment type="caution">
    <text evidence="1">The sequence shown here is derived from an EMBL/GenBank/DDBJ whole genome shotgun (WGS) entry which is preliminary data.</text>
</comment>
<dbReference type="Pfam" id="PF03004">
    <property type="entry name" value="Transposase_24"/>
    <property type="match status" value="1"/>
</dbReference>
<evidence type="ECO:0000313" key="2">
    <source>
        <dbReference type="Proteomes" id="UP001371456"/>
    </source>
</evidence>
<name>A0AAN8YQ87_SOLBU</name>